<keyword evidence="4" id="KW-0804">Transcription</keyword>
<dbReference type="SUPFAM" id="SSF46785">
    <property type="entry name" value="Winged helix' DNA-binding domain"/>
    <property type="match status" value="1"/>
</dbReference>
<evidence type="ECO:0000313" key="6">
    <source>
        <dbReference type="EMBL" id="CAB3800870.1"/>
    </source>
</evidence>
<keyword evidence="3" id="KW-0238">DNA-binding</keyword>
<dbReference type="AlphaFoldDB" id="A0A6J5GM88"/>
<accession>A0A6J5GM88</accession>
<organism evidence="6 7">
    <name type="scientific">Paraburkholderia caffeinitolerans</name>
    <dbReference type="NCBI Taxonomy" id="1723730"/>
    <lineage>
        <taxon>Bacteria</taxon>
        <taxon>Pseudomonadati</taxon>
        <taxon>Pseudomonadota</taxon>
        <taxon>Betaproteobacteria</taxon>
        <taxon>Burkholderiales</taxon>
        <taxon>Burkholderiaceae</taxon>
        <taxon>Paraburkholderia</taxon>
    </lineage>
</organism>
<feature type="domain" description="HTH lysR-type" evidence="5">
    <location>
        <begin position="1"/>
        <end position="58"/>
    </location>
</feature>
<dbReference type="Pfam" id="PF00126">
    <property type="entry name" value="HTH_1"/>
    <property type="match status" value="1"/>
</dbReference>
<dbReference type="InterPro" id="IPR000847">
    <property type="entry name" value="LysR_HTH_N"/>
</dbReference>
<comment type="similarity">
    <text evidence="1">Belongs to the LysR transcriptional regulatory family.</text>
</comment>
<dbReference type="InterPro" id="IPR036390">
    <property type="entry name" value="WH_DNA-bd_sf"/>
</dbReference>
<dbReference type="FunFam" id="1.10.10.10:FF:000001">
    <property type="entry name" value="LysR family transcriptional regulator"/>
    <property type="match status" value="1"/>
</dbReference>
<evidence type="ECO:0000256" key="3">
    <source>
        <dbReference type="ARBA" id="ARBA00023125"/>
    </source>
</evidence>
<sequence>MLLRPIRYVLTVAELKNFTRAAEVLHVSQPALSQQIRQLEAELGGALFDRSGRTISLTDFGRVYIEHARQALEHLDAGKRALQDVRGLTRGLLRLAYAPTFAEYLIGPALRRFHAMHPAIAVEVSERPLDEIEAGLERDMLDLGIGFTDVRSENIQAQPLFAEHIALLVASGHPLARRRNPVTSEQLDNIPLALLSPDFVVRKFADAYFHAHQLRPQVLVQANAVGTVLKLVKDGSLATLLPSTVLREHKGLVSVPVTPALPQRTVALLARRRASRTVAAQAFETLLFEMIAEEGLATA</sequence>
<dbReference type="Gene3D" id="3.40.190.290">
    <property type="match status" value="1"/>
</dbReference>
<dbReference type="GO" id="GO:0003700">
    <property type="term" value="F:DNA-binding transcription factor activity"/>
    <property type="evidence" value="ECO:0007669"/>
    <property type="project" value="InterPro"/>
</dbReference>
<evidence type="ECO:0000259" key="5">
    <source>
        <dbReference type="PROSITE" id="PS50931"/>
    </source>
</evidence>
<dbReference type="RefSeq" id="WP_175197158.1">
    <property type="nucleotide sequence ID" value="NZ_CADIKL010000033.1"/>
</dbReference>
<dbReference type="PANTHER" id="PTHR30419">
    <property type="entry name" value="HTH-TYPE TRANSCRIPTIONAL REGULATOR YBHD"/>
    <property type="match status" value="1"/>
</dbReference>
<dbReference type="Gene3D" id="1.10.10.10">
    <property type="entry name" value="Winged helix-like DNA-binding domain superfamily/Winged helix DNA-binding domain"/>
    <property type="match status" value="1"/>
</dbReference>
<dbReference type="InterPro" id="IPR036388">
    <property type="entry name" value="WH-like_DNA-bd_sf"/>
</dbReference>
<reference evidence="6 7" key="1">
    <citation type="submission" date="2020-04" db="EMBL/GenBank/DDBJ databases">
        <authorList>
            <person name="De Canck E."/>
        </authorList>
    </citation>
    <scope>NUCLEOTIDE SEQUENCE [LARGE SCALE GENOMIC DNA]</scope>
    <source>
        <strain evidence="6 7">LMG 28688</strain>
    </source>
</reference>
<evidence type="ECO:0000256" key="4">
    <source>
        <dbReference type="ARBA" id="ARBA00023163"/>
    </source>
</evidence>
<dbReference type="Proteomes" id="UP000494119">
    <property type="component" value="Unassembled WGS sequence"/>
</dbReference>
<protein>
    <submittedName>
        <fullName evidence="6">HTH-type transcriptional regulator CynR</fullName>
    </submittedName>
</protein>
<evidence type="ECO:0000313" key="7">
    <source>
        <dbReference type="Proteomes" id="UP000494119"/>
    </source>
</evidence>
<dbReference type="InterPro" id="IPR005119">
    <property type="entry name" value="LysR_subst-bd"/>
</dbReference>
<keyword evidence="7" id="KW-1185">Reference proteome</keyword>
<dbReference type="GO" id="GO:0005829">
    <property type="term" value="C:cytosol"/>
    <property type="evidence" value="ECO:0007669"/>
    <property type="project" value="TreeGrafter"/>
</dbReference>
<evidence type="ECO:0000256" key="1">
    <source>
        <dbReference type="ARBA" id="ARBA00009437"/>
    </source>
</evidence>
<dbReference type="Pfam" id="PF03466">
    <property type="entry name" value="LysR_substrate"/>
    <property type="match status" value="1"/>
</dbReference>
<evidence type="ECO:0000256" key="2">
    <source>
        <dbReference type="ARBA" id="ARBA00023015"/>
    </source>
</evidence>
<dbReference type="PROSITE" id="PS50931">
    <property type="entry name" value="HTH_LYSR"/>
    <property type="match status" value="1"/>
</dbReference>
<dbReference type="SUPFAM" id="SSF53850">
    <property type="entry name" value="Periplasmic binding protein-like II"/>
    <property type="match status" value="1"/>
</dbReference>
<keyword evidence="2" id="KW-0805">Transcription regulation</keyword>
<gene>
    <name evidence="6" type="primary">cynR_4</name>
    <name evidence="6" type="ORF">LMG28688_05265</name>
</gene>
<dbReference type="GO" id="GO:0003677">
    <property type="term" value="F:DNA binding"/>
    <property type="evidence" value="ECO:0007669"/>
    <property type="project" value="UniProtKB-KW"/>
</dbReference>
<dbReference type="InterPro" id="IPR050950">
    <property type="entry name" value="HTH-type_LysR_regulators"/>
</dbReference>
<name>A0A6J5GM88_9BURK</name>
<dbReference type="NCBIfam" id="NF008416">
    <property type="entry name" value="PRK11242.1"/>
    <property type="match status" value="1"/>
</dbReference>
<proteinExistence type="inferred from homology"/>
<dbReference type="EMBL" id="CADIKL010000033">
    <property type="protein sequence ID" value="CAB3800870.1"/>
    <property type="molecule type" value="Genomic_DNA"/>
</dbReference>
<dbReference type="PRINTS" id="PR00039">
    <property type="entry name" value="HTHLYSR"/>
</dbReference>